<proteinExistence type="predicted"/>
<dbReference type="PANTHER" id="PTHR23076:SF97">
    <property type="entry name" value="ATP-DEPENDENT ZINC METALLOPROTEASE YME1L1"/>
    <property type="match status" value="1"/>
</dbReference>
<name>A0A1M5QMB8_BUTFI</name>
<evidence type="ECO:0000313" key="2">
    <source>
        <dbReference type="EMBL" id="SHH14939.1"/>
    </source>
</evidence>
<keyword evidence="2" id="KW-0645">Protease</keyword>
<dbReference type="InterPro" id="IPR003593">
    <property type="entry name" value="AAA+_ATPase"/>
</dbReference>
<reference evidence="3" key="1">
    <citation type="submission" date="2016-11" db="EMBL/GenBank/DDBJ databases">
        <authorList>
            <person name="Varghese N."/>
            <person name="Submissions S."/>
        </authorList>
    </citation>
    <scope>NUCLEOTIDE SEQUENCE [LARGE SCALE GENOMIC DNA]</scope>
    <source>
        <strain evidence="3">DSM 3071</strain>
    </source>
</reference>
<dbReference type="STRING" id="1121131.SAMN02745229_00358"/>
<keyword evidence="2" id="KW-0378">Hydrolase</keyword>
<keyword evidence="2" id="KW-0131">Cell cycle</keyword>
<dbReference type="GO" id="GO:0005524">
    <property type="term" value="F:ATP binding"/>
    <property type="evidence" value="ECO:0007669"/>
    <property type="project" value="InterPro"/>
</dbReference>
<dbReference type="InterPro" id="IPR027417">
    <property type="entry name" value="P-loop_NTPase"/>
</dbReference>
<protein>
    <submittedName>
        <fullName evidence="2">Cell division protease FtsH</fullName>
    </submittedName>
</protein>
<accession>A0A1M5QMB8</accession>
<dbReference type="GO" id="GO:0016887">
    <property type="term" value="F:ATP hydrolysis activity"/>
    <property type="evidence" value="ECO:0007669"/>
    <property type="project" value="InterPro"/>
</dbReference>
<dbReference type="InterPro" id="IPR003959">
    <property type="entry name" value="ATPase_AAA_core"/>
</dbReference>
<dbReference type="PANTHER" id="PTHR23076">
    <property type="entry name" value="METALLOPROTEASE M41 FTSH"/>
    <property type="match status" value="1"/>
</dbReference>
<dbReference type="Pfam" id="PF01434">
    <property type="entry name" value="Peptidase_M41"/>
    <property type="match status" value="1"/>
</dbReference>
<dbReference type="GO" id="GO:0006508">
    <property type="term" value="P:proteolysis"/>
    <property type="evidence" value="ECO:0007669"/>
    <property type="project" value="UniProtKB-KW"/>
</dbReference>
<gene>
    <name evidence="2" type="ORF">SAMN02745229_00358</name>
</gene>
<dbReference type="Gene3D" id="3.40.50.300">
    <property type="entry name" value="P-loop containing nucleotide triphosphate hydrolases"/>
    <property type="match status" value="1"/>
</dbReference>
<dbReference type="Gene3D" id="1.10.8.60">
    <property type="match status" value="1"/>
</dbReference>
<keyword evidence="3" id="KW-1185">Reference proteome</keyword>
<dbReference type="GO" id="GO:0004222">
    <property type="term" value="F:metalloendopeptidase activity"/>
    <property type="evidence" value="ECO:0007669"/>
    <property type="project" value="InterPro"/>
</dbReference>
<evidence type="ECO:0000259" key="1">
    <source>
        <dbReference type="SMART" id="SM00382"/>
    </source>
</evidence>
<dbReference type="SUPFAM" id="SSF52540">
    <property type="entry name" value="P-loop containing nucleoside triphosphate hydrolases"/>
    <property type="match status" value="1"/>
</dbReference>
<dbReference type="RefSeq" id="WP_073385001.1">
    <property type="nucleotide sequence ID" value="NZ_FQXK01000003.1"/>
</dbReference>
<dbReference type="GO" id="GO:0004176">
    <property type="term" value="F:ATP-dependent peptidase activity"/>
    <property type="evidence" value="ECO:0007669"/>
    <property type="project" value="InterPro"/>
</dbReference>
<evidence type="ECO:0000313" key="3">
    <source>
        <dbReference type="Proteomes" id="UP000184278"/>
    </source>
</evidence>
<feature type="domain" description="AAA+ ATPase" evidence="1">
    <location>
        <begin position="38"/>
        <end position="165"/>
    </location>
</feature>
<organism evidence="2 3">
    <name type="scientific">Butyrivibrio fibrisolvens DSM 3071</name>
    <dbReference type="NCBI Taxonomy" id="1121131"/>
    <lineage>
        <taxon>Bacteria</taxon>
        <taxon>Bacillati</taxon>
        <taxon>Bacillota</taxon>
        <taxon>Clostridia</taxon>
        <taxon>Lachnospirales</taxon>
        <taxon>Lachnospiraceae</taxon>
        <taxon>Butyrivibrio</taxon>
    </lineage>
</organism>
<dbReference type="AlphaFoldDB" id="A0A1M5QMB8"/>
<dbReference type="GO" id="GO:0051301">
    <property type="term" value="P:cell division"/>
    <property type="evidence" value="ECO:0007669"/>
    <property type="project" value="UniProtKB-KW"/>
</dbReference>
<keyword evidence="2" id="KW-0132">Cell division</keyword>
<dbReference type="Pfam" id="PF00004">
    <property type="entry name" value="AAA"/>
    <property type="match status" value="1"/>
</dbReference>
<sequence length="424" mass="47768">MKDFFEEIVGYEDIKKELRIISDMLNNAEMYKKLGASINEGVILNGRPGTGKTTMANCLIKSTNRSVYLCRKKATDGEFVKTINDVFKNAKENMPSIVLLDDLDKFSDKDENCDAEEFAAVQSCMDEIKGMDIFVIATVNNIRKIPDSLKRAGRLGKRIYVRLPKANEAARIVKHYLDRIENCNDLDEMSIARMLNGESCAALENVINSAAMKAAFNRQDKVNMQNIIDACLDVIFDAPESEEDLSEEFKRRVAYHEAGHAVAAEVLDPGSVSIISIRKTDGGKYGFIKYLRREEKEDFCSDYSENIIMTSLAGKAATELVFGESDMGVNSDLHHAFDKAKIMVDNRCMYGFNNWIEDNDSSFVAENRNRAMAMVLEKNYLEVKKLLAANRVLLDKIADELIKNTTLTYSDVQSICVSYKKQIS</sequence>
<dbReference type="EMBL" id="FQXK01000003">
    <property type="protein sequence ID" value="SHH14939.1"/>
    <property type="molecule type" value="Genomic_DNA"/>
</dbReference>
<dbReference type="GeneID" id="89508895"/>
<dbReference type="OrthoDB" id="9809379at2"/>
<dbReference type="InterPro" id="IPR000642">
    <property type="entry name" value="Peptidase_M41"/>
</dbReference>
<dbReference type="Proteomes" id="UP000184278">
    <property type="component" value="Unassembled WGS sequence"/>
</dbReference>
<dbReference type="SUPFAM" id="SSF140990">
    <property type="entry name" value="FtsH protease domain-like"/>
    <property type="match status" value="1"/>
</dbReference>
<dbReference type="Gene3D" id="1.20.58.760">
    <property type="entry name" value="Peptidase M41"/>
    <property type="match status" value="1"/>
</dbReference>
<dbReference type="InterPro" id="IPR037219">
    <property type="entry name" value="Peptidase_M41-like"/>
</dbReference>
<dbReference type="SMART" id="SM00382">
    <property type="entry name" value="AAA"/>
    <property type="match status" value="1"/>
</dbReference>